<accession>A0A846WX60</accession>
<evidence type="ECO:0000313" key="3">
    <source>
        <dbReference type="EMBL" id="NKY17454.1"/>
    </source>
</evidence>
<proteinExistence type="predicted"/>
<dbReference type="SUPFAM" id="SSF52980">
    <property type="entry name" value="Restriction endonuclease-like"/>
    <property type="match status" value="1"/>
</dbReference>
<dbReference type="AlphaFoldDB" id="A0A846WX60"/>
<feature type="compositionally biased region" description="Basic and acidic residues" evidence="1">
    <location>
        <begin position="64"/>
        <end position="75"/>
    </location>
</feature>
<keyword evidence="4" id="KW-1185">Reference proteome</keyword>
<evidence type="ECO:0000259" key="2">
    <source>
        <dbReference type="Pfam" id="PF04480"/>
    </source>
</evidence>
<dbReference type="RefSeq" id="WP_168544543.1">
    <property type="nucleotide sequence ID" value="NZ_BAAAKS010000002.1"/>
</dbReference>
<dbReference type="EMBL" id="JAAXOQ010000003">
    <property type="protein sequence ID" value="NKY17454.1"/>
    <property type="molecule type" value="Genomic_DNA"/>
</dbReference>
<dbReference type="Proteomes" id="UP000582646">
    <property type="component" value="Unassembled WGS sequence"/>
</dbReference>
<feature type="domain" description="DUF559" evidence="2">
    <location>
        <begin position="95"/>
        <end position="167"/>
    </location>
</feature>
<feature type="compositionally biased region" description="Basic and acidic residues" evidence="1">
    <location>
        <begin position="44"/>
        <end position="58"/>
    </location>
</feature>
<sequence length="173" mass="19279">MVSAAGHARRAWPAGFDRSSGSIPPELWDLSLGPPPPHGPGGRPDPRADLRRCRRSLDRPLLARPDRDRARDGDRHRARRPPSPPGHGLLARYPQLPFRGYAIDFAFPECKLAVEINGWAYHRSQKRWMTDQNKSNALTGAGWSVLNYTWHHLTEEPEVVITAVAEMIGGLAA</sequence>
<dbReference type="InterPro" id="IPR007569">
    <property type="entry name" value="DUF559"/>
</dbReference>
<evidence type="ECO:0000313" key="4">
    <source>
        <dbReference type="Proteomes" id="UP000582646"/>
    </source>
</evidence>
<protein>
    <submittedName>
        <fullName evidence="3">DUF559 domain-containing protein</fullName>
    </submittedName>
</protein>
<dbReference type="Gene3D" id="3.40.960.10">
    <property type="entry name" value="VSR Endonuclease"/>
    <property type="match status" value="1"/>
</dbReference>
<comment type="caution">
    <text evidence="3">The sequence shown here is derived from an EMBL/GenBank/DDBJ whole genome shotgun (WGS) entry which is preliminary data.</text>
</comment>
<name>A0A846WX60_9ACTN</name>
<evidence type="ECO:0000256" key="1">
    <source>
        <dbReference type="SAM" id="MobiDB-lite"/>
    </source>
</evidence>
<feature type="region of interest" description="Disordered" evidence="1">
    <location>
        <begin position="1"/>
        <end position="90"/>
    </location>
</feature>
<reference evidence="3 4" key="1">
    <citation type="submission" date="2020-04" db="EMBL/GenBank/DDBJ databases">
        <title>MicrobeNet Type strains.</title>
        <authorList>
            <person name="Nicholson A.C."/>
        </authorList>
    </citation>
    <scope>NUCLEOTIDE SEQUENCE [LARGE SCALE GENOMIC DNA]</scope>
    <source>
        <strain evidence="3 4">DSM 44113</strain>
    </source>
</reference>
<dbReference type="Pfam" id="PF04480">
    <property type="entry name" value="DUF559"/>
    <property type="match status" value="1"/>
</dbReference>
<dbReference type="InterPro" id="IPR011335">
    <property type="entry name" value="Restrct_endonuc-II-like"/>
</dbReference>
<gene>
    <name evidence="3" type="ORF">HF999_03565</name>
</gene>
<organism evidence="3 4">
    <name type="scientific">Tsukamurella spumae</name>
    <dbReference type="NCBI Taxonomy" id="44753"/>
    <lineage>
        <taxon>Bacteria</taxon>
        <taxon>Bacillati</taxon>
        <taxon>Actinomycetota</taxon>
        <taxon>Actinomycetes</taxon>
        <taxon>Mycobacteriales</taxon>
        <taxon>Tsukamurellaceae</taxon>
        <taxon>Tsukamurella</taxon>
    </lineage>
</organism>